<dbReference type="GO" id="GO:0005829">
    <property type="term" value="C:cytosol"/>
    <property type="evidence" value="ECO:0007669"/>
    <property type="project" value="TreeGrafter"/>
</dbReference>
<keyword evidence="7 15" id="KW-0436">Ligase</keyword>
<evidence type="ECO:0000256" key="10">
    <source>
        <dbReference type="ARBA" id="ARBA00022840"/>
    </source>
</evidence>
<evidence type="ECO:0000256" key="5">
    <source>
        <dbReference type="ARBA" id="ARBA00020367"/>
    </source>
</evidence>
<evidence type="ECO:0000256" key="14">
    <source>
        <dbReference type="ARBA" id="ARBA00049057"/>
    </source>
</evidence>
<dbReference type="SUPFAM" id="SSF56042">
    <property type="entry name" value="PurM C-terminal domain-like"/>
    <property type="match status" value="1"/>
</dbReference>
<dbReference type="AlphaFoldDB" id="A0A368DPG5"/>
<reference evidence="18 19" key="1">
    <citation type="journal article" date="2018" name="Microbiome">
        <title>Fine metagenomic profile of the Mediterranean stratified and mixed water columns revealed by assembly and recruitment.</title>
        <authorList>
            <person name="Haro-Moreno J.M."/>
            <person name="Lopez-Perez M."/>
            <person name="De La Torre J.R."/>
            <person name="Picazo A."/>
            <person name="Camacho A."/>
            <person name="Rodriguez-Valera F."/>
        </authorList>
    </citation>
    <scope>NUCLEOTIDE SEQUENCE [LARGE SCALE GENOMIC DNA]</scope>
    <source>
        <strain evidence="18">MED-G57</strain>
    </source>
</reference>
<feature type="domain" description="PurM-like C-terminal" evidence="17">
    <location>
        <begin position="178"/>
        <end position="340"/>
    </location>
</feature>
<comment type="subcellular location">
    <subcellularLocation>
        <location evidence="1 15">Cytoplasm</location>
    </subcellularLocation>
</comment>
<keyword evidence="6 15" id="KW-0963">Cytoplasm</keyword>
<name>A0A368DPG5_9PROT</name>
<evidence type="ECO:0000256" key="13">
    <source>
        <dbReference type="ARBA" id="ARBA00033093"/>
    </source>
</evidence>
<evidence type="ECO:0000256" key="11">
    <source>
        <dbReference type="ARBA" id="ARBA00031908"/>
    </source>
</evidence>
<evidence type="ECO:0000256" key="7">
    <source>
        <dbReference type="ARBA" id="ARBA00022598"/>
    </source>
</evidence>
<evidence type="ECO:0000259" key="16">
    <source>
        <dbReference type="Pfam" id="PF00586"/>
    </source>
</evidence>
<dbReference type="NCBIfam" id="TIGR00878">
    <property type="entry name" value="purM"/>
    <property type="match status" value="1"/>
</dbReference>
<evidence type="ECO:0000256" key="15">
    <source>
        <dbReference type="HAMAP-Rule" id="MF_00741"/>
    </source>
</evidence>
<comment type="caution">
    <text evidence="18">The sequence shown here is derived from an EMBL/GenBank/DDBJ whole genome shotgun (WGS) entry which is preliminary data.</text>
</comment>
<comment type="pathway">
    <text evidence="2 15">Purine metabolism; IMP biosynthesis via de novo pathway; 5-amino-1-(5-phospho-D-ribosyl)imidazole from N(2)-formyl-N(1)-(5-phospho-D-ribosyl)glycinamide: step 2/2.</text>
</comment>
<dbReference type="GO" id="GO:0004641">
    <property type="term" value="F:phosphoribosylformylglycinamidine cyclo-ligase activity"/>
    <property type="evidence" value="ECO:0007669"/>
    <property type="project" value="UniProtKB-UniRule"/>
</dbReference>
<dbReference type="Pfam" id="PF02769">
    <property type="entry name" value="AIRS_C"/>
    <property type="match status" value="1"/>
</dbReference>
<dbReference type="InterPro" id="IPR016188">
    <property type="entry name" value="PurM-like_N"/>
</dbReference>
<dbReference type="InterPro" id="IPR036921">
    <property type="entry name" value="PurM-like_N_sf"/>
</dbReference>
<comment type="catalytic activity">
    <reaction evidence="14 15">
        <text>2-formamido-N(1)-(5-O-phospho-beta-D-ribosyl)acetamidine + ATP = 5-amino-1-(5-phospho-beta-D-ribosyl)imidazole + ADP + phosphate + H(+)</text>
        <dbReference type="Rhea" id="RHEA:23032"/>
        <dbReference type="ChEBI" id="CHEBI:15378"/>
        <dbReference type="ChEBI" id="CHEBI:30616"/>
        <dbReference type="ChEBI" id="CHEBI:43474"/>
        <dbReference type="ChEBI" id="CHEBI:137981"/>
        <dbReference type="ChEBI" id="CHEBI:147287"/>
        <dbReference type="ChEBI" id="CHEBI:456216"/>
        <dbReference type="EC" id="6.3.3.1"/>
    </reaction>
</comment>
<dbReference type="CDD" id="cd02196">
    <property type="entry name" value="PurM"/>
    <property type="match status" value="1"/>
</dbReference>
<evidence type="ECO:0000256" key="1">
    <source>
        <dbReference type="ARBA" id="ARBA00004496"/>
    </source>
</evidence>
<evidence type="ECO:0000259" key="17">
    <source>
        <dbReference type="Pfam" id="PF02769"/>
    </source>
</evidence>
<dbReference type="Gene3D" id="3.30.1330.10">
    <property type="entry name" value="PurM-like, N-terminal domain"/>
    <property type="match status" value="1"/>
</dbReference>
<dbReference type="GO" id="GO:0005524">
    <property type="term" value="F:ATP binding"/>
    <property type="evidence" value="ECO:0007669"/>
    <property type="project" value="UniProtKB-KW"/>
</dbReference>
<evidence type="ECO:0000256" key="12">
    <source>
        <dbReference type="ARBA" id="ARBA00032931"/>
    </source>
</evidence>
<proteinExistence type="inferred from homology"/>
<dbReference type="InterPro" id="IPR036676">
    <property type="entry name" value="PurM-like_C_sf"/>
</dbReference>
<dbReference type="EC" id="6.3.3.1" evidence="4 15"/>
<dbReference type="InterPro" id="IPR004733">
    <property type="entry name" value="PurM_cligase"/>
</dbReference>
<keyword evidence="9 15" id="KW-0658">Purine biosynthesis</keyword>
<evidence type="ECO:0000256" key="8">
    <source>
        <dbReference type="ARBA" id="ARBA00022741"/>
    </source>
</evidence>
<evidence type="ECO:0000256" key="3">
    <source>
        <dbReference type="ARBA" id="ARBA00010280"/>
    </source>
</evidence>
<dbReference type="HAMAP" id="MF_00741">
    <property type="entry name" value="AIRS"/>
    <property type="match status" value="1"/>
</dbReference>
<evidence type="ECO:0000256" key="6">
    <source>
        <dbReference type="ARBA" id="ARBA00022490"/>
    </source>
</evidence>
<accession>A0A368DPG5</accession>
<dbReference type="Gene3D" id="3.90.650.10">
    <property type="entry name" value="PurM-like C-terminal domain"/>
    <property type="match status" value="1"/>
</dbReference>
<dbReference type="FunFam" id="3.90.650.10:FF:000011">
    <property type="entry name" value="Phosphoribosylformylglycinamidine cyclo-ligase"/>
    <property type="match status" value="1"/>
</dbReference>
<dbReference type="SUPFAM" id="SSF55326">
    <property type="entry name" value="PurM N-terminal domain-like"/>
    <property type="match status" value="1"/>
</dbReference>
<protein>
    <recommendedName>
        <fullName evidence="5 15">Phosphoribosylformylglycinamidine cyclo-ligase</fullName>
        <ecNumber evidence="4 15">6.3.3.1</ecNumber>
    </recommendedName>
    <alternativeName>
        <fullName evidence="12 15">AIR synthase</fullName>
    </alternativeName>
    <alternativeName>
        <fullName evidence="13 15">AIRS</fullName>
    </alternativeName>
    <alternativeName>
        <fullName evidence="11 15">Phosphoribosyl-aminoimidazole synthetase</fullName>
    </alternativeName>
</protein>
<dbReference type="PANTHER" id="PTHR10520">
    <property type="entry name" value="TRIFUNCTIONAL PURINE BIOSYNTHETIC PROTEIN ADENOSINE-3-RELATED"/>
    <property type="match status" value="1"/>
</dbReference>
<sequence>MARKNKKITYKSSGVNIDEGNKLVQEISEMVSSTKRPGSEADLGGFGSVFDLSKVNYKDPLIISATDGVGTKLKFAFDYNRHNTIGIDLVAMCVNDILAQGGDPMFFLDYFATSKLERSLAKEVIKGITDGCKLAGCALAGGETAELPGFYKPKHYDLAGFCVGLVEREQLLPKALSVGDLIVGLPSTGIHSNGYSLIHKIISENNIDITTYQLEGEELLDLLICPTKIYQSELKGIKNSISSIKAIAHITGGGLTENLPRVLNPDMAAHINLSSYPSMKVYRWVKKYSGLDDNELMKTFNCGIGLVLVIDKNLANETDELFRELNIMSFKIGKINQKNNQSDVVYEGHLDL</sequence>
<gene>
    <name evidence="15" type="primary">purM</name>
    <name evidence="18" type="ORF">DBW71_02795</name>
</gene>
<comment type="similarity">
    <text evidence="3 15">Belongs to the AIR synthase family.</text>
</comment>
<organism evidence="18 19">
    <name type="scientific">PS1 clade bacterium</name>
    <dbReference type="NCBI Taxonomy" id="2175152"/>
    <lineage>
        <taxon>Bacteria</taxon>
        <taxon>Pseudomonadati</taxon>
        <taxon>Pseudomonadota</taxon>
        <taxon>Alphaproteobacteria</taxon>
        <taxon>PS1 clade</taxon>
    </lineage>
</organism>
<dbReference type="UniPathway" id="UPA00074">
    <property type="reaction ID" value="UER00129"/>
</dbReference>
<dbReference type="InterPro" id="IPR010918">
    <property type="entry name" value="PurM-like_C_dom"/>
</dbReference>
<evidence type="ECO:0000256" key="2">
    <source>
        <dbReference type="ARBA" id="ARBA00004686"/>
    </source>
</evidence>
<dbReference type="EMBL" id="QOQD01000005">
    <property type="protein sequence ID" value="RCL73722.1"/>
    <property type="molecule type" value="Genomic_DNA"/>
</dbReference>
<keyword evidence="10 15" id="KW-0067">ATP-binding</keyword>
<dbReference type="GO" id="GO:0006189">
    <property type="term" value="P:'de novo' IMP biosynthetic process"/>
    <property type="evidence" value="ECO:0007669"/>
    <property type="project" value="UniProtKB-UniRule"/>
</dbReference>
<evidence type="ECO:0000256" key="4">
    <source>
        <dbReference type="ARBA" id="ARBA00013047"/>
    </source>
</evidence>
<dbReference type="FunFam" id="3.30.1330.10:FF:000001">
    <property type="entry name" value="Phosphoribosylformylglycinamidine cyclo-ligase"/>
    <property type="match status" value="1"/>
</dbReference>
<evidence type="ECO:0000313" key="18">
    <source>
        <dbReference type="EMBL" id="RCL73722.1"/>
    </source>
</evidence>
<dbReference type="Proteomes" id="UP000253570">
    <property type="component" value="Unassembled WGS sequence"/>
</dbReference>
<dbReference type="GO" id="GO:0004637">
    <property type="term" value="F:phosphoribosylamine-glycine ligase activity"/>
    <property type="evidence" value="ECO:0007669"/>
    <property type="project" value="TreeGrafter"/>
</dbReference>
<evidence type="ECO:0000313" key="19">
    <source>
        <dbReference type="Proteomes" id="UP000253570"/>
    </source>
</evidence>
<dbReference type="GO" id="GO:0046084">
    <property type="term" value="P:adenine biosynthetic process"/>
    <property type="evidence" value="ECO:0007669"/>
    <property type="project" value="TreeGrafter"/>
</dbReference>
<dbReference type="PANTHER" id="PTHR10520:SF12">
    <property type="entry name" value="TRIFUNCTIONAL PURINE BIOSYNTHETIC PROTEIN ADENOSINE-3"/>
    <property type="match status" value="1"/>
</dbReference>
<feature type="domain" description="PurM-like N-terminal" evidence="16">
    <location>
        <begin position="62"/>
        <end position="166"/>
    </location>
</feature>
<dbReference type="Pfam" id="PF00586">
    <property type="entry name" value="AIRS"/>
    <property type="match status" value="1"/>
</dbReference>
<keyword evidence="8 15" id="KW-0547">Nucleotide-binding</keyword>
<evidence type="ECO:0000256" key="9">
    <source>
        <dbReference type="ARBA" id="ARBA00022755"/>
    </source>
</evidence>